<dbReference type="InterPro" id="IPR023214">
    <property type="entry name" value="HAD_sf"/>
</dbReference>
<dbReference type="InterPro" id="IPR036412">
    <property type="entry name" value="HAD-like_sf"/>
</dbReference>
<dbReference type="SUPFAM" id="SSF56784">
    <property type="entry name" value="HAD-like"/>
    <property type="match status" value="1"/>
</dbReference>
<protein>
    <recommendedName>
        <fullName evidence="1">FCP1 homology domain-containing protein</fullName>
    </recommendedName>
</protein>
<sequence>MYHSDLDKIPEKPLTNKCIVLDLDETLVHSCGESDIELLKQLQIYTDPSNYDLRERVYKITMEDVIHKKGTGEKTEMWGIARPNVREFLIHCFTYFKIVIIWSAGRKKYVHAIIDKIFQDLKRPHIIWTYDDLEKLPNNTLIKPLNKLIDEISGLKKHMSLENTFIVDDRVSVFSEPNPYNGILIPAYKPTFNVKNLRDDDNTLEQLSKWFMKSEVINCKDIRKLSKVNIFNY</sequence>
<proteinExistence type="predicted"/>
<dbReference type="PANTHER" id="PTHR12210">
    <property type="entry name" value="DULLARD PROTEIN PHOSPHATASE"/>
    <property type="match status" value="1"/>
</dbReference>
<dbReference type="Pfam" id="PF03031">
    <property type="entry name" value="NIF"/>
    <property type="match status" value="1"/>
</dbReference>
<organism evidence="2">
    <name type="scientific">marine sediment metagenome</name>
    <dbReference type="NCBI Taxonomy" id="412755"/>
    <lineage>
        <taxon>unclassified sequences</taxon>
        <taxon>metagenomes</taxon>
        <taxon>ecological metagenomes</taxon>
    </lineage>
</organism>
<dbReference type="Gene3D" id="3.40.50.1000">
    <property type="entry name" value="HAD superfamily/HAD-like"/>
    <property type="match status" value="1"/>
</dbReference>
<dbReference type="AlphaFoldDB" id="X1AFA9"/>
<comment type="caution">
    <text evidence="2">The sequence shown here is derived from an EMBL/GenBank/DDBJ whole genome shotgun (WGS) entry which is preliminary data.</text>
</comment>
<dbReference type="SMART" id="SM00577">
    <property type="entry name" value="CPDc"/>
    <property type="match status" value="1"/>
</dbReference>
<evidence type="ECO:0000313" key="2">
    <source>
        <dbReference type="EMBL" id="GAG58796.1"/>
    </source>
</evidence>
<dbReference type="InterPro" id="IPR050365">
    <property type="entry name" value="TIM50"/>
</dbReference>
<gene>
    <name evidence="2" type="ORF">S01H4_07042</name>
</gene>
<feature type="domain" description="FCP1 homology" evidence="1">
    <location>
        <begin position="12"/>
        <end position="207"/>
    </location>
</feature>
<dbReference type="PROSITE" id="PS50969">
    <property type="entry name" value="FCP1"/>
    <property type="match status" value="1"/>
</dbReference>
<name>X1AFA9_9ZZZZ</name>
<reference evidence="2" key="1">
    <citation type="journal article" date="2014" name="Front. Microbiol.">
        <title>High frequency of phylogenetically diverse reductive dehalogenase-homologous genes in deep subseafloor sedimentary metagenomes.</title>
        <authorList>
            <person name="Kawai M."/>
            <person name="Futagami T."/>
            <person name="Toyoda A."/>
            <person name="Takaki Y."/>
            <person name="Nishi S."/>
            <person name="Hori S."/>
            <person name="Arai W."/>
            <person name="Tsubouchi T."/>
            <person name="Morono Y."/>
            <person name="Uchiyama I."/>
            <person name="Ito T."/>
            <person name="Fujiyama A."/>
            <person name="Inagaki F."/>
            <person name="Takami H."/>
        </authorList>
    </citation>
    <scope>NUCLEOTIDE SEQUENCE</scope>
    <source>
        <strain evidence="2">Expedition CK06-06</strain>
    </source>
</reference>
<accession>X1AFA9</accession>
<evidence type="ECO:0000259" key="1">
    <source>
        <dbReference type="PROSITE" id="PS50969"/>
    </source>
</evidence>
<dbReference type="InterPro" id="IPR004274">
    <property type="entry name" value="FCP1_dom"/>
</dbReference>
<dbReference type="EMBL" id="BART01002254">
    <property type="protein sequence ID" value="GAG58796.1"/>
    <property type="molecule type" value="Genomic_DNA"/>
</dbReference>